<keyword evidence="3" id="KW-0813">Transport</keyword>
<accession>A0A7S7NLI6</accession>
<keyword evidence="11" id="KW-0407">Ion channel</keyword>
<evidence type="ECO:0000313" key="15">
    <source>
        <dbReference type="Proteomes" id="UP000593892"/>
    </source>
</evidence>
<comment type="subcellular location">
    <subcellularLocation>
        <location evidence="1">Membrane</location>
        <topology evidence="1">Multi-pass membrane protein</topology>
    </subcellularLocation>
</comment>
<keyword evidence="10 13" id="KW-0472">Membrane</keyword>
<dbReference type="PANTHER" id="PTHR31462">
    <property type="entry name" value="ENDOSOMAL/LYSOSOMAL POTASSIUM CHANNEL TMEM175"/>
    <property type="match status" value="1"/>
</dbReference>
<evidence type="ECO:0000256" key="13">
    <source>
        <dbReference type="SAM" id="Phobius"/>
    </source>
</evidence>
<dbReference type="InterPro" id="IPR010617">
    <property type="entry name" value="TMEM175-like"/>
</dbReference>
<evidence type="ECO:0000256" key="6">
    <source>
        <dbReference type="ARBA" id="ARBA00022826"/>
    </source>
</evidence>
<proteinExistence type="inferred from homology"/>
<dbReference type="EMBL" id="CP063849">
    <property type="protein sequence ID" value="QOY85813.1"/>
    <property type="molecule type" value="Genomic_DNA"/>
</dbReference>
<dbReference type="PANTHER" id="PTHR31462:SF5">
    <property type="entry name" value="ENDOSOMAL_LYSOSOMAL PROTON CHANNEL TMEM175"/>
    <property type="match status" value="1"/>
</dbReference>
<keyword evidence="9" id="KW-0406">Ion transport</keyword>
<evidence type="ECO:0000256" key="7">
    <source>
        <dbReference type="ARBA" id="ARBA00022958"/>
    </source>
</evidence>
<evidence type="ECO:0000256" key="1">
    <source>
        <dbReference type="ARBA" id="ARBA00004141"/>
    </source>
</evidence>
<evidence type="ECO:0000256" key="5">
    <source>
        <dbReference type="ARBA" id="ARBA00022692"/>
    </source>
</evidence>
<evidence type="ECO:0000256" key="3">
    <source>
        <dbReference type="ARBA" id="ARBA00022448"/>
    </source>
</evidence>
<keyword evidence="5 13" id="KW-0812">Transmembrane</keyword>
<evidence type="ECO:0000256" key="9">
    <source>
        <dbReference type="ARBA" id="ARBA00023065"/>
    </source>
</evidence>
<dbReference type="GO" id="GO:0015252">
    <property type="term" value="F:proton channel activity"/>
    <property type="evidence" value="ECO:0007669"/>
    <property type="project" value="InterPro"/>
</dbReference>
<dbReference type="Proteomes" id="UP000593892">
    <property type="component" value="Chromosome"/>
</dbReference>
<dbReference type="GO" id="GO:0005267">
    <property type="term" value="F:potassium channel activity"/>
    <property type="evidence" value="ECO:0007669"/>
    <property type="project" value="UniProtKB-KW"/>
</dbReference>
<sequence>MFDRFTRGELHLNRIEAFSDGVFAIIVTLLVLELRVPVLPHHAGVTELRNSLFDLAPKFLSWLISFIIVCKFWLNHHHIFSLARHANYALVWMNSLFLMTQSFIPFPTALIGEYPRNPLAVSVFGCVMAVNTLLFMLLHRYILRNLMKPELKGTEDPHILAKSLVGPLSYLAGVATAWFSIEAAFVVYMLTPLWFITPAAPRPVNSTKQC</sequence>
<feature type="transmembrane region" description="Helical" evidence="13">
    <location>
        <begin position="86"/>
        <end position="106"/>
    </location>
</feature>
<comment type="similarity">
    <text evidence="2">Belongs to the TMEM175 family.</text>
</comment>
<gene>
    <name evidence="14" type="ORF">IRI77_23700</name>
</gene>
<keyword evidence="4" id="KW-0633">Potassium transport</keyword>
<dbReference type="AlphaFoldDB" id="A0A7S7NLI6"/>
<protein>
    <submittedName>
        <fullName evidence="14">DUF1211 domain-containing protein</fullName>
    </submittedName>
</protein>
<keyword evidence="15" id="KW-1185">Reference proteome</keyword>
<feature type="transmembrane region" description="Helical" evidence="13">
    <location>
        <begin position="170"/>
        <end position="196"/>
    </location>
</feature>
<organism evidence="14 15">
    <name type="scientific">Paludibaculum fermentans</name>
    <dbReference type="NCBI Taxonomy" id="1473598"/>
    <lineage>
        <taxon>Bacteria</taxon>
        <taxon>Pseudomonadati</taxon>
        <taxon>Acidobacteriota</taxon>
        <taxon>Terriglobia</taxon>
        <taxon>Bryobacterales</taxon>
        <taxon>Bryobacteraceae</taxon>
        <taxon>Paludibaculum</taxon>
    </lineage>
</organism>
<evidence type="ECO:0000256" key="8">
    <source>
        <dbReference type="ARBA" id="ARBA00022989"/>
    </source>
</evidence>
<dbReference type="GO" id="GO:0016020">
    <property type="term" value="C:membrane"/>
    <property type="evidence" value="ECO:0007669"/>
    <property type="project" value="UniProtKB-SubCell"/>
</dbReference>
<comment type="catalytic activity">
    <reaction evidence="12">
        <text>K(+)(in) = K(+)(out)</text>
        <dbReference type="Rhea" id="RHEA:29463"/>
        <dbReference type="ChEBI" id="CHEBI:29103"/>
    </reaction>
</comment>
<reference evidence="14 15" key="1">
    <citation type="submission" date="2020-10" db="EMBL/GenBank/DDBJ databases">
        <title>Complete genome sequence of Paludibaculum fermentans P105T, a facultatively anaerobic acidobacterium capable of dissimilatory Fe(III) reduction.</title>
        <authorList>
            <person name="Dedysh S.N."/>
            <person name="Beletsky A.V."/>
            <person name="Kulichevskaya I.S."/>
            <person name="Mardanov A.V."/>
            <person name="Ravin N.V."/>
        </authorList>
    </citation>
    <scope>NUCLEOTIDE SEQUENCE [LARGE SCALE GENOMIC DNA]</scope>
    <source>
        <strain evidence="14 15">P105</strain>
    </source>
</reference>
<feature type="transmembrane region" description="Helical" evidence="13">
    <location>
        <begin position="118"/>
        <end position="138"/>
    </location>
</feature>
<evidence type="ECO:0000256" key="12">
    <source>
        <dbReference type="ARBA" id="ARBA00034430"/>
    </source>
</evidence>
<dbReference type="KEGG" id="pfer:IRI77_23700"/>
<dbReference type="RefSeq" id="WP_194447483.1">
    <property type="nucleotide sequence ID" value="NZ_CP063849.1"/>
</dbReference>
<name>A0A7S7NLI6_PALFE</name>
<evidence type="ECO:0000256" key="2">
    <source>
        <dbReference type="ARBA" id="ARBA00006920"/>
    </source>
</evidence>
<feature type="transmembrane region" description="Helical" evidence="13">
    <location>
        <begin position="59"/>
        <end position="74"/>
    </location>
</feature>
<evidence type="ECO:0000256" key="11">
    <source>
        <dbReference type="ARBA" id="ARBA00023303"/>
    </source>
</evidence>
<evidence type="ECO:0000313" key="14">
    <source>
        <dbReference type="EMBL" id="QOY85813.1"/>
    </source>
</evidence>
<feature type="transmembrane region" description="Helical" evidence="13">
    <location>
        <begin position="21"/>
        <end position="39"/>
    </location>
</feature>
<evidence type="ECO:0000256" key="4">
    <source>
        <dbReference type="ARBA" id="ARBA00022538"/>
    </source>
</evidence>
<evidence type="ECO:0000256" key="10">
    <source>
        <dbReference type="ARBA" id="ARBA00023136"/>
    </source>
</evidence>
<keyword evidence="7" id="KW-0630">Potassium</keyword>
<keyword evidence="6" id="KW-0631">Potassium channel</keyword>
<dbReference type="Pfam" id="PF06736">
    <property type="entry name" value="TMEM175"/>
    <property type="match status" value="1"/>
</dbReference>
<keyword evidence="8 13" id="KW-1133">Transmembrane helix</keyword>